<dbReference type="Proteomes" id="UP000078540">
    <property type="component" value="Unassembled WGS sequence"/>
</dbReference>
<evidence type="ECO:0000313" key="2">
    <source>
        <dbReference type="Proteomes" id="UP000078540"/>
    </source>
</evidence>
<proteinExistence type="predicted"/>
<protein>
    <submittedName>
        <fullName evidence="1">Uncharacterized protein</fullName>
    </submittedName>
</protein>
<dbReference type="AlphaFoldDB" id="A0A151I3Z5"/>
<organism evidence="1 2">
    <name type="scientific">Atta colombica</name>
    <dbReference type="NCBI Taxonomy" id="520822"/>
    <lineage>
        <taxon>Eukaryota</taxon>
        <taxon>Metazoa</taxon>
        <taxon>Ecdysozoa</taxon>
        <taxon>Arthropoda</taxon>
        <taxon>Hexapoda</taxon>
        <taxon>Insecta</taxon>
        <taxon>Pterygota</taxon>
        <taxon>Neoptera</taxon>
        <taxon>Endopterygota</taxon>
        <taxon>Hymenoptera</taxon>
        <taxon>Apocrita</taxon>
        <taxon>Aculeata</taxon>
        <taxon>Formicoidea</taxon>
        <taxon>Formicidae</taxon>
        <taxon>Myrmicinae</taxon>
        <taxon>Atta</taxon>
    </lineage>
</organism>
<gene>
    <name evidence="1" type="ORF">ALC53_05620</name>
</gene>
<dbReference type="EMBL" id="KQ976472">
    <property type="protein sequence ID" value="KYM84001.1"/>
    <property type="molecule type" value="Genomic_DNA"/>
</dbReference>
<keyword evidence="2" id="KW-1185">Reference proteome</keyword>
<name>A0A151I3Z5_9HYME</name>
<reference evidence="1 2" key="1">
    <citation type="submission" date="2015-09" db="EMBL/GenBank/DDBJ databases">
        <title>Atta colombica WGS genome.</title>
        <authorList>
            <person name="Nygaard S."/>
            <person name="Hu H."/>
            <person name="Boomsma J."/>
            <person name="Zhang G."/>
        </authorList>
    </citation>
    <scope>NUCLEOTIDE SEQUENCE [LARGE SCALE GENOMIC DNA]</scope>
    <source>
        <strain evidence="1">Treedump-2</strain>
        <tissue evidence="1">Whole body</tissue>
    </source>
</reference>
<sequence length="64" mass="7396">MSHNRASQQRTICYSTIATGPITRTISRLRLSFVLRTRVGPLVTAIATILMKRLVQLMWYCRDE</sequence>
<evidence type="ECO:0000313" key="1">
    <source>
        <dbReference type="EMBL" id="KYM84001.1"/>
    </source>
</evidence>
<accession>A0A151I3Z5</accession>